<feature type="region of interest" description="Disordered" evidence="1">
    <location>
        <begin position="222"/>
        <end position="249"/>
    </location>
</feature>
<proteinExistence type="predicted"/>
<dbReference type="GO" id="GO:0016787">
    <property type="term" value="F:hydrolase activity"/>
    <property type="evidence" value="ECO:0007669"/>
    <property type="project" value="UniProtKB-KW"/>
</dbReference>
<accession>A0A0B7F862</accession>
<keyword evidence="3" id="KW-1185">Reference proteome</keyword>
<evidence type="ECO:0000256" key="1">
    <source>
        <dbReference type="SAM" id="MobiDB-lite"/>
    </source>
</evidence>
<dbReference type="EC" id="3.6.1.-" evidence="2"/>
<evidence type="ECO:0000313" key="2">
    <source>
        <dbReference type="EMBL" id="CEL53740.1"/>
    </source>
</evidence>
<dbReference type="EMBL" id="LN679234">
    <property type="protein sequence ID" value="CEL53740.1"/>
    <property type="molecule type" value="Genomic_DNA"/>
</dbReference>
<dbReference type="AlphaFoldDB" id="A0A0B7F862"/>
<feature type="compositionally biased region" description="Polar residues" evidence="1">
    <location>
        <begin position="235"/>
        <end position="248"/>
    </location>
</feature>
<dbReference type="Proteomes" id="UP000059188">
    <property type="component" value="Unassembled WGS sequence"/>
</dbReference>
<sequence length="890" mass="101272">MSDVPPRDFSPSSEPDAFNDQGFKPIDRDLPEEHQVTLTEWLQIWISLDEAGQTRARDIFGLVGHYVDPATNNKLRARIDFSESRPNDADTVHQISDVDSAIGIMKKTLLLKDQAIVRYHMVLSPSHTLTTDLHIPPVEVEMRDGRNTKIPLHKIPNTRLFELEPRGLLRVHFPHLLPSSSGGVHLTEDLMRQLYDVILYPAAIATLPEDIIRDWAPSYNDEKWRGQKKKDKSNDPNQEQRGGYTQQMGRDVHAQYMNPWMDKAREIINEEPEVAWAAGFFWSFEMRGTKNRQESMHPPPEQALIDEDGSFDKDHPRAQAVERMLGLFDTSQFDHGCWYIDLGTRITISDNPEDPSACTLASTASHSHLLSHFLGIDWDVCDGYTQGQNAVFQRDEAAHLNDVSGGRMTNPLSLTDGHGVCYIQIYTTDKSPAYNLDLPHHVHRTSARAILNDHDREVKQHLDPLMRVYQNSSTKHGVALRIESRVEYYHYPYYQLCVPDDVVRRCVYREERPVWWGWRVARLASLKSVLGEMMARRALYNTKRLQEVGTLLLALVYMINALVNRPDMGSNWDQVHDAACVQLLIDNKPVPIRPLGALFLPAIVFHSDKQPRASSQRTLPRDRVQYLLGNRDEMVSDMDVYYLMTKSSKKRSREEDSRPQVNGATALVAPRVANKQRRVVIMSNEEANDAFAHLVPEPEVEEYSSAEEDPEEREEEAPLSRHLSELVNSFPIQMMAKAPNQSNNQGSWCALTARERTSIPFDFFGSLNNLTLAFPIHFLFQPDYDKWQKTVQCLFPTAEEYGVNQGGQGLSTLSVRERFVEMQTGMSITQQEAMVKGVREHVSRAWVWLPNIAGKGHLWPTGARGVLKSAQAVGNPPGGPWIIQNPLFEG</sequence>
<reference evidence="2 3" key="1">
    <citation type="submission" date="2014-11" db="EMBL/GenBank/DDBJ databases">
        <authorList>
            <person name="Wibberg Daniel"/>
        </authorList>
    </citation>
    <scope>NUCLEOTIDE SEQUENCE [LARGE SCALE GENOMIC DNA]</scope>
    <source>
        <strain evidence="2">Rhizoctonia solani AG1-IB 7/3/14</strain>
    </source>
</reference>
<feature type="compositionally biased region" description="Acidic residues" evidence="1">
    <location>
        <begin position="698"/>
        <end position="715"/>
    </location>
</feature>
<protein>
    <submittedName>
        <fullName evidence="2">DEAD (Asp-Glu-Ala-Asp) box polypeptide 58</fullName>
        <ecNumber evidence="2">3.6.1.-</ecNumber>
    </submittedName>
</protein>
<gene>
    <name evidence="2" type="ORF">RSOLAG1IB_11476</name>
</gene>
<evidence type="ECO:0000313" key="3">
    <source>
        <dbReference type="Proteomes" id="UP000059188"/>
    </source>
</evidence>
<feature type="region of interest" description="Disordered" evidence="1">
    <location>
        <begin position="696"/>
        <end position="720"/>
    </location>
</feature>
<organism evidence="2 3">
    <name type="scientific">Thanatephorus cucumeris (strain AG1-IB / isolate 7/3/14)</name>
    <name type="common">Lettuce bottom rot fungus</name>
    <name type="synonym">Rhizoctonia solani</name>
    <dbReference type="NCBI Taxonomy" id="1108050"/>
    <lineage>
        <taxon>Eukaryota</taxon>
        <taxon>Fungi</taxon>
        <taxon>Dikarya</taxon>
        <taxon>Basidiomycota</taxon>
        <taxon>Agaricomycotina</taxon>
        <taxon>Agaricomycetes</taxon>
        <taxon>Cantharellales</taxon>
        <taxon>Ceratobasidiaceae</taxon>
        <taxon>Rhizoctonia</taxon>
        <taxon>Rhizoctonia solani AG-1</taxon>
    </lineage>
</organism>
<dbReference type="STRING" id="1108050.A0A0B7F862"/>
<dbReference type="OrthoDB" id="3261690at2759"/>
<keyword evidence="2" id="KW-0378">Hydrolase</keyword>
<name>A0A0B7F862_THACB</name>
<feature type="region of interest" description="Disordered" evidence="1">
    <location>
        <begin position="1"/>
        <end position="26"/>
    </location>
</feature>